<dbReference type="Gene3D" id="3.40.630.30">
    <property type="match status" value="1"/>
</dbReference>
<organism evidence="1 2">
    <name type="scientific">Parastrongyloides trichosuri</name>
    <name type="common">Possum-specific nematode worm</name>
    <dbReference type="NCBI Taxonomy" id="131310"/>
    <lineage>
        <taxon>Eukaryota</taxon>
        <taxon>Metazoa</taxon>
        <taxon>Ecdysozoa</taxon>
        <taxon>Nematoda</taxon>
        <taxon>Chromadorea</taxon>
        <taxon>Rhabditida</taxon>
        <taxon>Tylenchina</taxon>
        <taxon>Panagrolaimomorpha</taxon>
        <taxon>Strongyloidoidea</taxon>
        <taxon>Strongyloididae</taxon>
        <taxon>Parastrongyloides</taxon>
    </lineage>
</organism>
<proteinExistence type="predicted"/>
<dbReference type="SUPFAM" id="SSF55729">
    <property type="entry name" value="Acyl-CoA N-acyltransferases (Nat)"/>
    <property type="match status" value="1"/>
</dbReference>
<dbReference type="WBParaSite" id="PTRK_0000546100.1">
    <property type="protein sequence ID" value="PTRK_0000546100.1"/>
    <property type="gene ID" value="PTRK_0000546100"/>
</dbReference>
<protein>
    <submittedName>
        <fullName evidence="2">N-acetyltransferase domain-containing protein</fullName>
    </submittedName>
</protein>
<reference evidence="2" key="1">
    <citation type="submission" date="2017-02" db="UniProtKB">
        <authorList>
            <consortium name="WormBaseParasite"/>
        </authorList>
    </citation>
    <scope>IDENTIFICATION</scope>
</reference>
<keyword evidence="1" id="KW-1185">Reference proteome</keyword>
<accession>A0A0N4ZD38</accession>
<name>A0A0N4ZD38_PARTI</name>
<dbReference type="Proteomes" id="UP000038045">
    <property type="component" value="Unplaced"/>
</dbReference>
<evidence type="ECO:0000313" key="1">
    <source>
        <dbReference type="Proteomes" id="UP000038045"/>
    </source>
</evidence>
<dbReference type="AlphaFoldDB" id="A0A0N4ZD38"/>
<evidence type="ECO:0000313" key="2">
    <source>
        <dbReference type="WBParaSite" id="PTRK_0000546100.1"/>
    </source>
</evidence>
<dbReference type="InterPro" id="IPR016181">
    <property type="entry name" value="Acyl_CoA_acyltransferase"/>
</dbReference>
<sequence length="243" mass="28435">MLKFISTSNYFVRKYSNIIPNFYLRFSTPSDKDSLSLLLKKGFHDEENLVNLLKLSYEETKPMYDLVLANDFTINNSLCAINEKDEICGALLYKIITKDDRYKHYNNEKEDEIFKEIISKNDKLRRCFEIQYNTSSNPWYLFPDEVKSIWKTVILAVLPEYRKMKVGSYILKEREKLCMKRFPDLYGDVCDCTTIMTAKMSVKEGYTIFNKVPYSSIGLPPASDGSDSVIGTYKLFPNYFKKD</sequence>